<dbReference type="AlphaFoldDB" id="A0A8R1Y3A6"/>
<proteinExistence type="predicted"/>
<feature type="coiled-coil region" evidence="1">
    <location>
        <begin position="128"/>
        <end position="186"/>
    </location>
</feature>
<evidence type="ECO:0000256" key="1">
    <source>
        <dbReference type="SAM" id="Coils"/>
    </source>
</evidence>
<evidence type="ECO:0000313" key="3">
    <source>
        <dbReference type="Proteomes" id="UP000024404"/>
    </source>
</evidence>
<dbReference type="Proteomes" id="UP000024404">
    <property type="component" value="Unassembled WGS sequence"/>
</dbReference>
<evidence type="ECO:0000313" key="2">
    <source>
        <dbReference type="EnsemblMetazoa" id="OVOC735.1"/>
    </source>
</evidence>
<keyword evidence="1" id="KW-0175">Coiled coil</keyword>
<accession>A0A8R1Y3A6</accession>
<sequence>MIRGALCQVQNISTHATWKAGELKRSKTIITNAKDGNERNGAKTENQNLKRTSVNIEENLNETKVRKVEFLHGSSNTVEVAIQTDVIVNTKLPELTAEDLRSSEVSANYWRRLEERLYVESEREAQINFELSIHLAKLNEEIAEKEEDYLALKHYISVKESIEHLNESELNENKEVERNENNISQKT</sequence>
<feature type="coiled-coil region" evidence="1">
    <location>
        <begin position="39"/>
        <end position="66"/>
    </location>
</feature>
<reference evidence="2" key="2">
    <citation type="submission" date="2022-06" db="UniProtKB">
        <authorList>
            <consortium name="EnsemblMetazoa"/>
        </authorList>
    </citation>
    <scope>IDENTIFICATION</scope>
</reference>
<name>A0A8R1Y3A6_ONCVO</name>
<dbReference type="EnsemblMetazoa" id="OVOC735.1">
    <property type="protein sequence ID" value="OVOC735.1"/>
    <property type="gene ID" value="WBGene00237544"/>
</dbReference>
<protein>
    <submittedName>
        <fullName evidence="2">Uncharacterized protein</fullName>
    </submittedName>
</protein>
<organism evidence="2 3">
    <name type="scientific">Onchocerca volvulus</name>
    <dbReference type="NCBI Taxonomy" id="6282"/>
    <lineage>
        <taxon>Eukaryota</taxon>
        <taxon>Metazoa</taxon>
        <taxon>Ecdysozoa</taxon>
        <taxon>Nematoda</taxon>
        <taxon>Chromadorea</taxon>
        <taxon>Rhabditida</taxon>
        <taxon>Spirurina</taxon>
        <taxon>Spiruromorpha</taxon>
        <taxon>Filarioidea</taxon>
        <taxon>Onchocercidae</taxon>
        <taxon>Onchocerca</taxon>
    </lineage>
</organism>
<keyword evidence="3" id="KW-1185">Reference proteome</keyword>
<reference evidence="3" key="1">
    <citation type="submission" date="2013-10" db="EMBL/GenBank/DDBJ databases">
        <title>Genome sequencing of Onchocerca volvulus.</title>
        <authorList>
            <person name="Cotton J."/>
            <person name="Tsai J."/>
            <person name="Stanley E."/>
            <person name="Tracey A."/>
            <person name="Holroyd N."/>
            <person name="Lustigman S."/>
            <person name="Berriman M."/>
        </authorList>
    </citation>
    <scope>NUCLEOTIDE SEQUENCE</scope>
</reference>
<dbReference type="EMBL" id="CMVM020000020">
    <property type="status" value="NOT_ANNOTATED_CDS"/>
    <property type="molecule type" value="Genomic_DNA"/>
</dbReference>